<accession>A0A432W4M3</accession>
<evidence type="ECO:0000313" key="2">
    <source>
        <dbReference type="Proteomes" id="UP000288293"/>
    </source>
</evidence>
<protein>
    <recommendedName>
        <fullName evidence="3">DUF2971 domain-containing protein</fullName>
    </recommendedName>
</protein>
<dbReference type="Proteomes" id="UP000288293">
    <property type="component" value="Unassembled WGS sequence"/>
</dbReference>
<keyword evidence="2" id="KW-1185">Reference proteome</keyword>
<sequence length="284" mass="33366">MSKPEYLYHYTSIEGLAHILESRQIRFSRLDLLDDVTEGQSQDAVDWRKYYFVSCWTAEEEESIPLWSMYTPDMMGVRIKLPLSMFKTHIIDHSELPRFIQLADTSKAPPGAKIQIRCLMPYEKLHGEDYFVMNTCFRDEVWPSKVEYTDDPTLLNQNLIKYNKETDTTSISSDEIAKYKKKVWSFQYEWRFKIHCFNAAPRSLKSKMPNDSYNELMLRELRNFEKGVSQEYFFMDLDDLIFDSLEVVLGPKVDSAHKIIVNSLIQNFCSKAKVSPSRLTGQIR</sequence>
<evidence type="ECO:0008006" key="3">
    <source>
        <dbReference type="Google" id="ProtNLM"/>
    </source>
</evidence>
<proteinExistence type="predicted"/>
<reference evidence="1 2" key="1">
    <citation type="journal article" date="2011" name="Front. Microbiol.">
        <title>Genomic signatures of strain selection and enhancement in Bacillus atrophaeus var. globigii, a historical biowarfare simulant.</title>
        <authorList>
            <person name="Gibbons H.S."/>
            <person name="Broomall S.M."/>
            <person name="McNew L.A."/>
            <person name="Daligault H."/>
            <person name="Chapman C."/>
            <person name="Bruce D."/>
            <person name="Karavis M."/>
            <person name="Krepps M."/>
            <person name="McGregor P.A."/>
            <person name="Hong C."/>
            <person name="Park K.H."/>
            <person name="Akmal A."/>
            <person name="Feldman A."/>
            <person name="Lin J.S."/>
            <person name="Chang W.E."/>
            <person name="Higgs B.W."/>
            <person name="Demirev P."/>
            <person name="Lindquist J."/>
            <person name="Liem A."/>
            <person name="Fochler E."/>
            <person name="Read T.D."/>
            <person name="Tapia R."/>
            <person name="Johnson S."/>
            <person name="Bishop-Lilly K.A."/>
            <person name="Detter C."/>
            <person name="Han C."/>
            <person name="Sozhamannan S."/>
            <person name="Rosenzweig C.N."/>
            <person name="Skowronski E.W."/>
        </authorList>
    </citation>
    <scope>NUCLEOTIDE SEQUENCE [LARGE SCALE GENOMIC DNA]</scope>
    <source>
        <strain evidence="1 2">MLST1</strain>
    </source>
</reference>
<organism evidence="1 2">
    <name type="scientific">Aliidiomarina minuta</name>
    <dbReference type="NCBI Taxonomy" id="880057"/>
    <lineage>
        <taxon>Bacteria</taxon>
        <taxon>Pseudomonadati</taxon>
        <taxon>Pseudomonadota</taxon>
        <taxon>Gammaproteobacteria</taxon>
        <taxon>Alteromonadales</taxon>
        <taxon>Idiomarinaceae</taxon>
        <taxon>Aliidiomarina</taxon>
    </lineage>
</organism>
<dbReference type="RefSeq" id="WP_126804154.1">
    <property type="nucleotide sequence ID" value="NZ_PIPL01000002.1"/>
</dbReference>
<name>A0A432W4M3_9GAMM</name>
<dbReference type="EMBL" id="PIPL01000002">
    <property type="protein sequence ID" value="RUO24451.1"/>
    <property type="molecule type" value="Genomic_DNA"/>
</dbReference>
<gene>
    <name evidence="1" type="ORF">CWE09_11375</name>
</gene>
<dbReference type="OrthoDB" id="7852032at2"/>
<dbReference type="AlphaFoldDB" id="A0A432W4M3"/>
<evidence type="ECO:0000313" key="1">
    <source>
        <dbReference type="EMBL" id="RUO24451.1"/>
    </source>
</evidence>
<comment type="caution">
    <text evidence="1">The sequence shown here is derived from an EMBL/GenBank/DDBJ whole genome shotgun (WGS) entry which is preliminary data.</text>
</comment>